<evidence type="ECO:0000256" key="1">
    <source>
        <dbReference type="SAM" id="MobiDB-lite"/>
    </source>
</evidence>
<dbReference type="InParanoid" id="E3MPG6"/>
<keyword evidence="3" id="KW-1185">Reference proteome</keyword>
<accession>E3MPG6</accession>
<protein>
    <submittedName>
        <fullName evidence="2">Uncharacterized protein</fullName>
    </submittedName>
</protein>
<dbReference type="AlphaFoldDB" id="E3MPG6"/>
<name>E3MPG6_CAERE</name>
<reference evidence="2" key="1">
    <citation type="submission" date="2007-07" db="EMBL/GenBank/DDBJ databases">
        <title>PCAP assembly of the Caenorhabditis remanei genome.</title>
        <authorList>
            <consortium name="The Caenorhabditis remanei Sequencing Consortium"/>
            <person name="Wilson R.K."/>
        </authorList>
    </citation>
    <scope>NUCLEOTIDE SEQUENCE [LARGE SCALE GENOMIC DNA]</scope>
    <source>
        <strain evidence="2">PB4641</strain>
    </source>
</reference>
<proteinExistence type="predicted"/>
<feature type="compositionally biased region" description="Low complexity" evidence="1">
    <location>
        <begin position="24"/>
        <end position="42"/>
    </location>
</feature>
<feature type="region of interest" description="Disordered" evidence="1">
    <location>
        <begin position="1"/>
        <end position="64"/>
    </location>
</feature>
<evidence type="ECO:0000313" key="2">
    <source>
        <dbReference type="EMBL" id="EFP06521.1"/>
    </source>
</evidence>
<dbReference type="EMBL" id="DS268463">
    <property type="protein sequence ID" value="EFP06521.1"/>
    <property type="molecule type" value="Genomic_DNA"/>
</dbReference>
<gene>
    <name evidence="2" type="ORF">CRE_08384</name>
</gene>
<organism evidence="3">
    <name type="scientific">Caenorhabditis remanei</name>
    <name type="common">Caenorhabditis vulgaris</name>
    <dbReference type="NCBI Taxonomy" id="31234"/>
    <lineage>
        <taxon>Eukaryota</taxon>
        <taxon>Metazoa</taxon>
        <taxon>Ecdysozoa</taxon>
        <taxon>Nematoda</taxon>
        <taxon>Chromadorea</taxon>
        <taxon>Rhabditida</taxon>
        <taxon>Rhabditina</taxon>
        <taxon>Rhabditomorpha</taxon>
        <taxon>Rhabditoidea</taxon>
        <taxon>Rhabditidae</taxon>
        <taxon>Peloderinae</taxon>
        <taxon>Caenorhabditis</taxon>
    </lineage>
</organism>
<feature type="compositionally biased region" description="Basic residues" evidence="1">
    <location>
        <begin position="46"/>
        <end position="58"/>
    </location>
</feature>
<sequence length="102" mass="11405">MHPGPSVFRQMTPGDAALGADARSPLPTTPTGLLPSLHPHLSTVKKLTHRRPPRRPVVYRKCGGLNQPKGGIQEDLKAQKRFLIKLKPFEWIYKEMMGLLSL</sequence>
<dbReference type="Proteomes" id="UP000008281">
    <property type="component" value="Unassembled WGS sequence"/>
</dbReference>
<evidence type="ECO:0000313" key="3">
    <source>
        <dbReference type="Proteomes" id="UP000008281"/>
    </source>
</evidence>
<dbReference type="HOGENOM" id="CLU_2280064_0_0_1"/>